<evidence type="ECO:0000256" key="1">
    <source>
        <dbReference type="SAM" id="MobiDB-lite"/>
    </source>
</evidence>
<feature type="region of interest" description="Disordered" evidence="1">
    <location>
        <begin position="71"/>
        <end position="105"/>
    </location>
</feature>
<dbReference type="AlphaFoldDB" id="A0A1S7UCE0"/>
<proteinExistence type="predicted"/>
<evidence type="ECO:0000313" key="3">
    <source>
        <dbReference type="Proteomes" id="UP000192140"/>
    </source>
</evidence>
<keyword evidence="3" id="KW-1185">Reference proteome</keyword>
<feature type="compositionally biased region" description="Polar residues" evidence="1">
    <location>
        <begin position="75"/>
        <end position="89"/>
    </location>
</feature>
<sequence length="105" mass="12036">MPSFARRDGEICCIERINFRDHGVAWNPSKILVVGVTKDIEGSVQMPPRFPKMSIHMGDVFWKNFDGCVTGPKRPSQNPRQQTRKQPNVGSILKLMNRMRTTRLP</sequence>
<evidence type="ECO:0000313" key="2">
    <source>
        <dbReference type="EMBL" id="CVI64048.1"/>
    </source>
</evidence>
<name>A0A1S7UCE0_9HYPH</name>
<comment type="caution">
    <text evidence="2">The sequence shown here is derived from an EMBL/GenBank/DDBJ whole genome shotgun (WGS) entry which is preliminary data.</text>
</comment>
<gene>
    <name evidence="2" type="ORF">AGR7A_pAt30096</name>
</gene>
<organism evidence="2 3">
    <name type="scientific">Agrobacterium deltaense NCPPB 1641</name>
    <dbReference type="NCBI Taxonomy" id="1183425"/>
    <lineage>
        <taxon>Bacteria</taxon>
        <taxon>Pseudomonadati</taxon>
        <taxon>Pseudomonadota</taxon>
        <taxon>Alphaproteobacteria</taxon>
        <taxon>Hyphomicrobiales</taxon>
        <taxon>Rhizobiaceae</taxon>
        <taxon>Rhizobium/Agrobacterium group</taxon>
        <taxon>Agrobacterium</taxon>
    </lineage>
</organism>
<accession>A0A1S7UCE0</accession>
<dbReference type="Proteomes" id="UP000192140">
    <property type="component" value="Unassembled WGS sequence"/>
</dbReference>
<evidence type="ECO:0008006" key="4">
    <source>
        <dbReference type="Google" id="ProtNLM"/>
    </source>
</evidence>
<protein>
    <recommendedName>
        <fullName evidence="4">DNA (cytosine-5-)-methyltransferase</fullName>
    </recommendedName>
</protein>
<reference evidence="2" key="1">
    <citation type="submission" date="2016-01" db="EMBL/GenBank/DDBJ databases">
        <authorList>
            <person name="Regsiter A."/>
            <person name="william w."/>
        </authorList>
    </citation>
    <scope>NUCLEOTIDE SEQUENCE</scope>
    <source>
        <strain evidence="2">NCPPB 1641</strain>
    </source>
</reference>
<dbReference type="EMBL" id="FCNP01000050">
    <property type="protein sequence ID" value="CVI64048.1"/>
    <property type="molecule type" value="Genomic_DNA"/>
</dbReference>